<dbReference type="PANTHER" id="PTHR30589">
    <property type="entry name" value="PROLIPOPROTEIN DIACYLGLYCERYL TRANSFERASE"/>
    <property type="match status" value="1"/>
</dbReference>
<dbReference type="EMBL" id="JACHEN010000019">
    <property type="protein sequence ID" value="MBB6217016.1"/>
    <property type="molecule type" value="Genomic_DNA"/>
</dbReference>
<dbReference type="HAMAP" id="MF_01147">
    <property type="entry name" value="Lgt"/>
    <property type="match status" value="1"/>
</dbReference>
<dbReference type="Proteomes" id="UP000579281">
    <property type="component" value="Unassembled WGS sequence"/>
</dbReference>
<dbReference type="EC" id="2.5.1.145" evidence="7"/>
<evidence type="ECO:0000256" key="1">
    <source>
        <dbReference type="ARBA" id="ARBA00007150"/>
    </source>
</evidence>
<dbReference type="Pfam" id="PF01790">
    <property type="entry name" value="LGT"/>
    <property type="match status" value="1"/>
</dbReference>
<comment type="catalytic activity">
    <reaction evidence="7">
        <text>L-cysteinyl-[prolipoprotein] + a 1,2-diacyl-sn-glycero-3-phospho-(1'-sn-glycerol) = an S-1,2-diacyl-sn-glyceryl-L-cysteinyl-[prolipoprotein] + sn-glycerol 1-phosphate + H(+)</text>
        <dbReference type="Rhea" id="RHEA:56712"/>
        <dbReference type="Rhea" id="RHEA-COMP:14679"/>
        <dbReference type="Rhea" id="RHEA-COMP:14680"/>
        <dbReference type="ChEBI" id="CHEBI:15378"/>
        <dbReference type="ChEBI" id="CHEBI:29950"/>
        <dbReference type="ChEBI" id="CHEBI:57685"/>
        <dbReference type="ChEBI" id="CHEBI:64716"/>
        <dbReference type="ChEBI" id="CHEBI:140658"/>
        <dbReference type="EC" id="2.5.1.145"/>
    </reaction>
</comment>
<feature type="transmembrane region" description="Helical" evidence="7">
    <location>
        <begin position="45"/>
        <end position="67"/>
    </location>
</feature>
<feature type="transmembrane region" description="Helical" evidence="7">
    <location>
        <begin position="189"/>
        <end position="206"/>
    </location>
</feature>
<dbReference type="GO" id="GO:0008961">
    <property type="term" value="F:phosphatidylglycerol-prolipoprotein diacylglyceryl transferase activity"/>
    <property type="evidence" value="ECO:0007669"/>
    <property type="project" value="UniProtKB-UniRule"/>
</dbReference>
<keyword evidence="2 7" id="KW-1003">Cell membrane</keyword>
<keyword evidence="9" id="KW-1185">Reference proteome</keyword>
<gene>
    <name evidence="7" type="primary">lgt</name>
    <name evidence="8" type="ORF">HNQ80_003121</name>
</gene>
<dbReference type="AlphaFoldDB" id="A0A841KTV4"/>
<evidence type="ECO:0000256" key="7">
    <source>
        <dbReference type="HAMAP-Rule" id="MF_01147"/>
    </source>
</evidence>
<comment type="similarity">
    <text evidence="1 7">Belongs to the Lgt family.</text>
</comment>
<accession>A0A841KTV4</accession>
<dbReference type="UniPathway" id="UPA00664"/>
<comment type="caution">
    <text evidence="8">The sequence shown here is derived from an EMBL/GenBank/DDBJ whole genome shotgun (WGS) entry which is preliminary data.</text>
</comment>
<feature type="binding site" evidence="7">
    <location>
        <position position="130"/>
    </location>
    <ligand>
        <name>a 1,2-diacyl-sn-glycero-3-phospho-(1'-sn-glycerol)</name>
        <dbReference type="ChEBI" id="CHEBI:64716"/>
    </ligand>
</feature>
<protein>
    <recommendedName>
        <fullName evidence="7">Phosphatidylglycerol--prolipoprotein diacylglyceryl transferase</fullName>
        <ecNumber evidence="7">2.5.1.145</ecNumber>
    </recommendedName>
</protein>
<name>A0A841KTV4_9FIRM</name>
<dbReference type="GO" id="GO:0042158">
    <property type="term" value="P:lipoprotein biosynthetic process"/>
    <property type="evidence" value="ECO:0007669"/>
    <property type="project" value="UniProtKB-UniRule"/>
</dbReference>
<dbReference type="NCBIfam" id="TIGR00544">
    <property type="entry name" value="lgt"/>
    <property type="match status" value="1"/>
</dbReference>
<sequence>MDPVAFELFGLSIRWYGILISLGIVLATLLAIHRAKKENINEERILDLVLITVPSAIIGARLYYVIFNWSYYQGDFFRMINIREGGLAIHGGVIAGIIVGYFFCKYHKLEFWKIADIVAPSIILGQAIGRWGNYVNQEAYGGPTDLPWGIVVDGTKVHPTFLYESLWNFMVCVFLLWYDRRKKFQGELLLLYGILYSVARFFIEGLRTDSLMIGPFRTAQLVSLTTIVVFGYILFMKRKRKHVE</sequence>
<evidence type="ECO:0000313" key="8">
    <source>
        <dbReference type="EMBL" id="MBB6217016.1"/>
    </source>
</evidence>
<keyword evidence="6 7" id="KW-0472">Membrane</keyword>
<keyword evidence="4 7" id="KW-0812">Transmembrane</keyword>
<proteinExistence type="inferred from homology"/>
<evidence type="ECO:0000256" key="2">
    <source>
        <dbReference type="ARBA" id="ARBA00022475"/>
    </source>
</evidence>
<dbReference type="InterPro" id="IPR001640">
    <property type="entry name" value="Lgt"/>
</dbReference>
<keyword evidence="5 7" id="KW-1133">Transmembrane helix</keyword>
<keyword evidence="8" id="KW-0449">Lipoprotein</keyword>
<feature type="transmembrane region" description="Helical" evidence="7">
    <location>
        <begin position="13"/>
        <end position="33"/>
    </location>
</feature>
<dbReference type="PANTHER" id="PTHR30589:SF0">
    <property type="entry name" value="PHOSPHATIDYLGLYCEROL--PROLIPOPROTEIN DIACYLGLYCERYL TRANSFERASE"/>
    <property type="match status" value="1"/>
</dbReference>
<feature type="transmembrane region" description="Helical" evidence="7">
    <location>
        <begin position="218"/>
        <end position="235"/>
    </location>
</feature>
<evidence type="ECO:0000256" key="6">
    <source>
        <dbReference type="ARBA" id="ARBA00023136"/>
    </source>
</evidence>
<comment type="subcellular location">
    <subcellularLocation>
        <location evidence="7">Cell membrane</location>
        <topology evidence="7">Multi-pass membrane protein</topology>
    </subcellularLocation>
</comment>
<evidence type="ECO:0000313" key="9">
    <source>
        <dbReference type="Proteomes" id="UP000579281"/>
    </source>
</evidence>
<evidence type="ECO:0000256" key="5">
    <source>
        <dbReference type="ARBA" id="ARBA00022989"/>
    </source>
</evidence>
<keyword evidence="3 7" id="KW-0808">Transferase</keyword>
<evidence type="ECO:0000256" key="4">
    <source>
        <dbReference type="ARBA" id="ARBA00022692"/>
    </source>
</evidence>
<organism evidence="8 9">
    <name type="scientific">Anaerosolibacter carboniphilus</name>
    <dbReference type="NCBI Taxonomy" id="1417629"/>
    <lineage>
        <taxon>Bacteria</taxon>
        <taxon>Bacillati</taxon>
        <taxon>Bacillota</taxon>
        <taxon>Clostridia</taxon>
        <taxon>Peptostreptococcales</taxon>
        <taxon>Thermotaleaceae</taxon>
        <taxon>Anaerosolibacter</taxon>
    </lineage>
</organism>
<dbReference type="GO" id="GO:0005886">
    <property type="term" value="C:plasma membrane"/>
    <property type="evidence" value="ECO:0007669"/>
    <property type="project" value="UniProtKB-SubCell"/>
</dbReference>
<feature type="transmembrane region" description="Helical" evidence="7">
    <location>
        <begin position="87"/>
        <end position="104"/>
    </location>
</feature>
<dbReference type="PROSITE" id="PS01311">
    <property type="entry name" value="LGT"/>
    <property type="match status" value="1"/>
</dbReference>
<comment type="function">
    <text evidence="7">Catalyzes the transfer of the diacylglyceryl group from phosphatidylglycerol to the sulfhydryl group of the N-terminal cysteine of a prolipoprotein, the first step in the formation of mature lipoproteins.</text>
</comment>
<reference evidence="8 9" key="1">
    <citation type="submission" date="2020-08" db="EMBL/GenBank/DDBJ databases">
        <title>Genomic Encyclopedia of Type Strains, Phase IV (KMG-IV): sequencing the most valuable type-strain genomes for metagenomic binning, comparative biology and taxonomic classification.</title>
        <authorList>
            <person name="Goeker M."/>
        </authorList>
    </citation>
    <scope>NUCLEOTIDE SEQUENCE [LARGE SCALE GENOMIC DNA]</scope>
    <source>
        <strain evidence="8 9">DSM 103526</strain>
    </source>
</reference>
<comment type="pathway">
    <text evidence="7">Protein modification; lipoprotein biosynthesis (diacylglyceryl transfer).</text>
</comment>
<evidence type="ECO:0000256" key="3">
    <source>
        <dbReference type="ARBA" id="ARBA00022679"/>
    </source>
</evidence>